<sequence>MALLLSPPLFNP</sequence>
<evidence type="ECO:0000313" key="1">
    <source>
        <dbReference type="EMBL" id="JAE02753.1"/>
    </source>
</evidence>
<dbReference type="EMBL" id="GBRH01195143">
    <property type="protein sequence ID" value="JAE02753.1"/>
    <property type="molecule type" value="Transcribed_RNA"/>
</dbReference>
<name>A0A0A9F380_ARUDO</name>
<organism evidence="1">
    <name type="scientific">Arundo donax</name>
    <name type="common">Giant reed</name>
    <name type="synonym">Donax arundinaceus</name>
    <dbReference type="NCBI Taxonomy" id="35708"/>
    <lineage>
        <taxon>Eukaryota</taxon>
        <taxon>Viridiplantae</taxon>
        <taxon>Streptophyta</taxon>
        <taxon>Embryophyta</taxon>
        <taxon>Tracheophyta</taxon>
        <taxon>Spermatophyta</taxon>
        <taxon>Magnoliopsida</taxon>
        <taxon>Liliopsida</taxon>
        <taxon>Poales</taxon>
        <taxon>Poaceae</taxon>
        <taxon>PACMAD clade</taxon>
        <taxon>Arundinoideae</taxon>
        <taxon>Arundineae</taxon>
        <taxon>Arundo</taxon>
    </lineage>
</organism>
<protein>
    <submittedName>
        <fullName evidence="1">Uncharacterized protein</fullName>
    </submittedName>
</protein>
<reference evidence="1" key="1">
    <citation type="submission" date="2014-09" db="EMBL/GenBank/DDBJ databases">
        <authorList>
            <person name="Magalhaes I.L.F."/>
            <person name="Oliveira U."/>
            <person name="Santos F.R."/>
            <person name="Vidigal T.H.D.A."/>
            <person name="Brescovit A.D."/>
            <person name="Santos A.J."/>
        </authorList>
    </citation>
    <scope>NUCLEOTIDE SEQUENCE</scope>
    <source>
        <tissue evidence="1">Shoot tissue taken approximately 20 cm above the soil surface</tissue>
    </source>
</reference>
<proteinExistence type="predicted"/>
<reference evidence="1" key="2">
    <citation type="journal article" date="2015" name="Data Brief">
        <title>Shoot transcriptome of the giant reed, Arundo donax.</title>
        <authorList>
            <person name="Barrero R.A."/>
            <person name="Guerrero F.D."/>
            <person name="Moolhuijzen P."/>
            <person name="Goolsby J.A."/>
            <person name="Tidwell J."/>
            <person name="Bellgard S.E."/>
            <person name="Bellgard M.I."/>
        </authorList>
    </citation>
    <scope>NUCLEOTIDE SEQUENCE</scope>
    <source>
        <tissue evidence="1">Shoot tissue taken approximately 20 cm above the soil surface</tissue>
    </source>
</reference>
<accession>A0A0A9F380</accession>